<organism evidence="2 3">
    <name type="scientific">Didymodactylos carnosus</name>
    <dbReference type="NCBI Taxonomy" id="1234261"/>
    <lineage>
        <taxon>Eukaryota</taxon>
        <taxon>Metazoa</taxon>
        <taxon>Spiralia</taxon>
        <taxon>Gnathifera</taxon>
        <taxon>Rotifera</taxon>
        <taxon>Eurotatoria</taxon>
        <taxon>Bdelloidea</taxon>
        <taxon>Philodinida</taxon>
        <taxon>Philodinidae</taxon>
        <taxon>Didymodactylos</taxon>
    </lineage>
</organism>
<feature type="non-terminal residue" evidence="2">
    <location>
        <position position="1"/>
    </location>
</feature>
<comment type="caution">
    <text evidence="2">The sequence shown here is derived from an EMBL/GenBank/DDBJ whole genome shotgun (WGS) entry which is preliminary data.</text>
</comment>
<sequence length="99" mass="11366">DDEDSGQLSDIEVIDDHSTSSSSVDSDEDEQMLNELLYNVKYDSDNRPIHEYTQYGVSELSIELLNFFRASRLPENLRKQLLKLVSKYMPVPNNIPLST</sequence>
<dbReference type="Proteomes" id="UP000681722">
    <property type="component" value="Unassembled WGS sequence"/>
</dbReference>
<evidence type="ECO:0000313" key="2">
    <source>
        <dbReference type="EMBL" id="CAF4681739.1"/>
    </source>
</evidence>
<evidence type="ECO:0000313" key="3">
    <source>
        <dbReference type="Proteomes" id="UP000681722"/>
    </source>
</evidence>
<feature type="region of interest" description="Disordered" evidence="1">
    <location>
        <begin position="1"/>
        <end position="30"/>
    </location>
</feature>
<reference evidence="2" key="1">
    <citation type="submission" date="2021-02" db="EMBL/GenBank/DDBJ databases">
        <authorList>
            <person name="Nowell W R."/>
        </authorList>
    </citation>
    <scope>NUCLEOTIDE SEQUENCE</scope>
</reference>
<name>A0A8S3A2W4_9BILA</name>
<dbReference type="AlphaFoldDB" id="A0A8S3A2W4"/>
<dbReference type="EMBL" id="CAJOBC010154324">
    <property type="protein sequence ID" value="CAF4681739.1"/>
    <property type="molecule type" value="Genomic_DNA"/>
</dbReference>
<evidence type="ECO:0000256" key="1">
    <source>
        <dbReference type="SAM" id="MobiDB-lite"/>
    </source>
</evidence>
<gene>
    <name evidence="2" type="ORF">SRO942_LOCUS51077</name>
</gene>
<feature type="non-terminal residue" evidence="2">
    <location>
        <position position="99"/>
    </location>
</feature>
<protein>
    <submittedName>
        <fullName evidence="2">Uncharacterized protein</fullName>
    </submittedName>
</protein>
<accession>A0A8S3A2W4</accession>
<proteinExistence type="predicted"/>